<organism evidence="3">
    <name type="scientific">Schistosoma mansoni</name>
    <name type="common">Blood fluke</name>
    <dbReference type="NCBI Taxonomy" id="6183"/>
    <lineage>
        <taxon>Eukaryota</taxon>
        <taxon>Metazoa</taxon>
        <taxon>Spiralia</taxon>
        <taxon>Lophotrochozoa</taxon>
        <taxon>Platyhelminthes</taxon>
        <taxon>Trematoda</taxon>
        <taxon>Digenea</taxon>
        <taxon>Strigeidida</taxon>
        <taxon>Schistosomatoidea</taxon>
        <taxon>Schistosomatidae</taxon>
        <taxon>Schistosoma</taxon>
    </lineage>
</organism>
<keyword evidence="2" id="KW-0472">Membrane</keyword>
<dbReference type="InParanoid" id="A0A5K4F566"/>
<feature type="compositionally biased region" description="Polar residues" evidence="1">
    <location>
        <begin position="56"/>
        <end position="67"/>
    </location>
</feature>
<feature type="region of interest" description="Disordered" evidence="1">
    <location>
        <begin position="56"/>
        <end position="103"/>
    </location>
</feature>
<dbReference type="WBParaSite" id="Smp_312830.1">
    <property type="protein sequence ID" value="Smp_312830.1"/>
    <property type="gene ID" value="Smp_312830"/>
</dbReference>
<accession>A0A5K4F566</accession>
<keyword evidence="2" id="KW-0812">Transmembrane</keyword>
<dbReference type="AlphaFoldDB" id="A0A5K4F566"/>
<feature type="compositionally biased region" description="Low complexity" evidence="1">
    <location>
        <begin position="68"/>
        <end position="87"/>
    </location>
</feature>
<proteinExistence type="predicted"/>
<evidence type="ECO:0000313" key="3">
    <source>
        <dbReference type="WBParaSite" id="Smp_312830.1"/>
    </source>
</evidence>
<keyword evidence="2" id="KW-1133">Transmembrane helix</keyword>
<sequence length="125" mass="13713">MLLFIFLLKIIFNSCFNCFVFIFIVFNEQSSDQSSPNTSRFSFIFSPLDVSAPHASQETLSTATSQTSIPLLGSPSSPRGFSSSSQSHNNRDPPINDSSAPIDYETGNYCVSRTGTMLPSNRISN</sequence>
<name>A0A5K4F566_SCHMA</name>
<evidence type="ECO:0000256" key="2">
    <source>
        <dbReference type="SAM" id="Phobius"/>
    </source>
</evidence>
<evidence type="ECO:0000256" key="1">
    <source>
        <dbReference type="SAM" id="MobiDB-lite"/>
    </source>
</evidence>
<feature type="transmembrane region" description="Helical" evidence="2">
    <location>
        <begin position="6"/>
        <end position="26"/>
    </location>
</feature>
<reference evidence="3" key="1">
    <citation type="submission" date="2019-11" db="UniProtKB">
        <authorList>
            <consortium name="WormBaseParasite"/>
        </authorList>
    </citation>
    <scope>IDENTIFICATION</scope>
    <source>
        <strain evidence="3">Puerto Rican</strain>
    </source>
</reference>
<protein>
    <submittedName>
        <fullName evidence="3">Uncharacterized protein</fullName>
    </submittedName>
</protein>